<dbReference type="EMBL" id="JAWJWF010000001">
    <property type="protein sequence ID" value="KAK6642275.1"/>
    <property type="molecule type" value="Genomic_DNA"/>
</dbReference>
<comment type="caution">
    <text evidence="2">The sequence shown here is derived from an EMBL/GenBank/DDBJ whole genome shotgun (WGS) entry which is preliminary data.</text>
</comment>
<organism evidence="2 5">
    <name type="scientific">Polyplax serrata</name>
    <name type="common">Common mouse louse</name>
    <dbReference type="NCBI Taxonomy" id="468196"/>
    <lineage>
        <taxon>Eukaryota</taxon>
        <taxon>Metazoa</taxon>
        <taxon>Ecdysozoa</taxon>
        <taxon>Arthropoda</taxon>
        <taxon>Hexapoda</taxon>
        <taxon>Insecta</taxon>
        <taxon>Pterygota</taxon>
        <taxon>Neoptera</taxon>
        <taxon>Paraneoptera</taxon>
        <taxon>Psocodea</taxon>
        <taxon>Troctomorpha</taxon>
        <taxon>Phthiraptera</taxon>
        <taxon>Anoplura</taxon>
        <taxon>Polyplacidae</taxon>
        <taxon>Polyplax</taxon>
    </lineage>
</organism>
<feature type="signal peptide" evidence="1">
    <location>
        <begin position="1"/>
        <end position="16"/>
    </location>
</feature>
<keyword evidence="1" id="KW-0732">Signal</keyword>
<accession>A0AAN8NMT4</accession>
<dbReference type="Proteomes" id="UP001372834">
    <property type="component" value="Unassembled WGS sequence"/>
</dbReference>
<evidence type="ECO:0000313" key="3">
    <source>
        <dbReference type="EMBL" id="KAK6642275.1"/>
    </source>
</evidence>
<keyword evidence="4" id="KW-1185">Reference proteome</keyword>
<sequence>MFPKVLALALLATALAADEMRNTKRSLSGLGISPWNSVLGGAGSQFGWNPNAFGQGGGLGSFGSPYSGKPLHLAGSTAADVAAAVHAAKEATAAAHLAQQRVQAAREQVVIQERVAAAKEAAAQAAIQRSEAAAQVAAAIHRSEALAAAAAAVHKSAAASAASAAAASAAGHFSSGPWNPKAVFNHWG</sequence>
<name>A0AAN8NMT4_POLSC</name>
<gene>
    <name evidence="2" type="ORF">RUM43_011676</name>
    <name evidence="3" type="ORF">RUM44_013998</name>
</gene>
<evidence type="ECO:0000313" key="5">
    <source>
        <dbReference type="Proteomes" id="UP001372834"/>
    </source>
</evidence>
<reference evidence="2 5" key="1">
    <citation type="submission" date="2023-10" db="EMBL/GenBank/DDBJ databases">
        <title>Genomes of two closely related lineages of the louse Polyplax serrata with different host specificities.</title>
        <authorList>
            <person name="Martinu J."/>
            <person name="Tarabai H."/>
            <person name="Stefka J."/>
            <person name="Hypsa V."/>
        </authorList>
    </citation>
    <scope>NUCLEOTIDE SEQUENCE [LARGE SCALE GENOMIC DNA]</scope>
    <source>
        <strain evidence="3">98ZLc_SE</strain>
        <strain evidence="2">HR10_N</strain>
    </source>
</reference>
<dbReference type="Proteomes" id="UP001359485">
    <property type="component" value="Unassembled WGS sequence"/>
</dbReference>
<evidence type="ECO:0000313" key="2">
    <source>
        <dbReference type="EMBL" id="KAK6621370.1"/>
    </source>
</evidence>
<dbReference type="EMBL" id="JAWJWE010000039">
    <property type="protein sequence ID" value="KAK6621370.1"/>
    <property type="molecule type" value="Genomic_DNA"/>
</dbReference>
<dbReference type="AlphaFoldDB" id="A0AAN8NMT4"/>
<evidence type="ECO:0000313" key="4">
    <source>
        <dbReference type="Proteomes" id="UP001359485"/>
    </source>
</evidence>
<feature type="chain" id="PRO_5043052254" evidence="1">
    <location>
        <begin position="17"/>
        <end position="188"/>
    </location>
</feature>
<protein>
    <submittedName>
        <fullName evidence="2">Uncharacterized protein</fullName>
    </submittedName>
</protein>
<proteinExistence type="predicted"/>
<evidence type="ECO:0000256" key="1">
    <source>
        <dbReference type="SAM" id="SignalP"/>
    </source>
</evidence>